<keyword evidence="8" id="KW-1133">Transmembrane helix</keyword>
<protein>
    <submittedName>
        <fullName evidence="15">Cytochrome P450</fullName>
    </submittedName>
</protein>
<dbReference type="Pfam" id="PF00067">
    <property type="entry name" value="p450"/>
    <property type="match status" value="1"/>
</dbReference>
<comment type="cofactor">
    <cofactor evidence="1 13">
        <name>heme</name>
        <dbReference type="ChEBI" id="CHEBI:30413"/>
    </cofactor>
</comment>
<evidence type="ECO:0000256" key="11">
    <source>
        <dbReference type="ARBA" id="ARBA00023033"/>
    </source>
</evidence>
<keyword evidence="10 13" id="KW-0408">Iron</keyword>
<evidence type="ECO:0000256" key="14">
    <source>
        <dbReference type="RuleBase" id="RU000461"/>
    </source>
</evidence>
<keyword evidence="12" id="KW-0472">Membrane</keyword>
<dbReference type="SUPFAM" id="SSF48264">
    <property type="entry name" value="Cytochrome P450"/>
    <property type="match status" value="1"/>
</dbReference>
<reference evidence="16" key="1">
    <citation type="journal article" date="2012" name="Science">
        <title>The Paleozoic origin of enzymatic lignin decomposition reconstructed from 31 fungal genomes.</title>
        <authorList>
            <person name="Floudas D."/>
            <person name="Binder M."/>
            <person name="Riley R."/>
            <person name="Barry K."/>
            <person name="Blanchette R.A."/>
            <person name="Henrissat B."/>
            <person name="Martinez A.T."/>
            <person name="Otillar R."/>
            <person name="Spatafora J.W."/>
            <person name="Yadav J.S."/>
            <person name="Aerts A."/>
            <person name="Benoit I."/>
            <person name="Boyd A."/>
            <person name="Carlson A."/>
            <person name="Copeland A."/>
            <person name="Coutinho P.M."/>
            <person name="de Vries R.P."/>
            <person name="Ferreira P."/>
            <person name="Findley K."/>
            <person name="Foster B."/>
            <person name="Gaskell J."/>
            <person name="Glotzer D."/>
            <person name="Gorecki P."/>
            <person name="Heitman J."/>
            <person name="Hesse C."/>
            <person name="Hori C."/>
            <person name="Igarashi K."/>
            <person name="Jurgens J.A."/>
            <person name="Kallen N."/>
            <person name="Kersten P."/>
            <person name="Kohler A."/>
            <person name="Kuees U."/>
            <person name="Kumar T.K.A."/>
            <person name="Kuo A."/>
            <person name="LaButti K."/>
            <person name="Larrondo L.F."/>
            <person name="Lindquist E."/>
            <person name="Ling A."/>
            <person name="Lombard V."/>
            <person name="Lucas S."/>
            <person name="Lundell T."/>
            <person name="Martin R."/>
            <person name="McLaughlin D.J."/>
            <person name="Morgenstern I."/>
            <person name="Morin E."/>
            <person name="Murat C."/>
            <person name="Nagy L.G."/>
            <person name="Nolan M."/>
            <person name="Ohm R.A."/>
            <person name="Patyshakuliyeva A."/>
            <person name="Rokas A."/>
            <person name="Ruiz-Duenas F.J."/>
            <person name="Sabat G."/>
            <person name="Salamov A."/>
            <person name="Samejima M."/>
            <person name="Schmutz J."/>
            <person name="Slot J.C."/>
            <person name="St John F."/>
            <person name="Stenlid J."/>
            <person name="Sun H."/>
            <person name="Sun S."/>
            <person name="Syed K."/>
            <person name="Tsang A."/>
            <person name="Wiebenga A."/>
            <person name="Young D."/>
            <person name="Pisabarro A."/>
            <person name="Eastwood D.C."/>
            <person name="Martin F."/>
            <person name="Cullen D."/>
            <person name="Grigoriev I.V."/>
            <person name="Hibbett D.S."/>
        </authorList>
    </citation>
    <scope>NUCLEOTIDE SEQUENCE [LARGE SCALE GENOMIC DNA]</scope>
    <source>
        <strain evidence="16">RWD-64-598 SS2</strain>
    </source>
</reference>
<evidence type="ECO:0000313" key="15">
    <source>
        <dbReference type="EMBL" id="EIW85664.1"/>
    </source>
</evidence>
<evidence type="ECO:0000256" key="2">
    <source>
        <dbReference type="ARBA" id="ARBA00004167"/>
    </source>
</evidence>
<evidence type="ECO:0000313" key="16">
    <source>
        <dbReference type="Proteomes" id="UP000053558"/>
    </source>
</evidence>
<organism evidence="15 16">
    <name type="scientific">Coniophora puteana (strain RWD-64-598)</name>
    <name type="common">Brown rot fungus</name>
    <dbReference type="NCBI Taxonomy" id="741705"/>
    <lineage>
        <taxon>Eukaryota</taxon>
        <taxon>Fungi</taxon>
        <taxon>Dikarya</taxon>
        <taxon>Basidiomycota</taxon>
        <taxon>Agaricomycotina</taxon>
        <taxon>Agaricomycetes</taxon>
        <taxon>Agaricomycetidae</taxon>
        <taxon>Boletales</taxon>
        <taxon>Coniophorineae</taxon>
        <taxon>Coniophoraceae</taxon>
        <taxon>Coniophora</taxon>
    </lineage>
</organism>
<dbReference type="InterPro" id="IPR050364">
    <property type="entry name" value="Cytochrome_P450_fung"/>
</dbReference>
<evidence type="ECO:0000256" key="8">
    <source>
        <dbReference type="ARBA" id="ARBA00022989"/>
    </source>
</evidence>
<dbReference type="GeneID" id="19204787"/>
<dbReference type="PRINTS" id="PR00385">
    <property type="entry name" value="P450"/>
</dbReference>
<dbReference type="OrthoDB" id="1470350at2759"/>
<sequence length="495" mass="55884">MEPSSSSLPAYAFALPLVLTGGLALRYLRRRNGSYGLPPGPKGIPFFGSALSVNAENPLETFMDWSRQYGDIMHCRIFSRDFIFLNTERAAQDLLERRSRLYSDRSGFDSLEDYGVLLNTGTVRYGPTWRFHRKLYSHIMRESVTPNFHAAQYRKASELLSSLSTDPPELRDNLDTFSVGIVLSILYGDNIEHRQELEKDIAKLTSTCADRFKIVASDIVVATINALPFMKYAPAWLFGGIFNAAESRKINDALVDGLYERLVVADAVQLLDQRTDHLDEASIKQSIKHVCATSFLAGMETTTSALLIFVLAMLQNPEVQRRGQEEIDHVVGKDRLPTFEDRESMPYLEAVMRETLRWRSVVPTGVPHCLTEDDVYEGYFFPKGSVVIGHTGAISHDESRYPSPSTFLPERFILPDGTLNDDTVSYAFGFGRRMCPGRHLATSSVWIAIASILASFRIEHPKDERGRVLRSEPKWEVGLTCQPHFKCEFVPREHS</sequence>
<evidence type="ECO:0000256" key="6">
    <source>
        <dbReference type="ARBA" id="ARBA00022692"/>
    </source>
</evidence>
<dbReference type="GO" id="GO:0005506">
    <property type="term" value="F:iron ion binding"/>
    <property type="evidence" value="ECO:0007669"/>
    <property type="project" value="InterPro"/>
</dbReference>
<keyword evidence="9 14" id="KW-0560">Oxidoreductase</keyword>
<dbReference type="InterPro" id="IPR017972">
    <property type="entry name" value="Cyt_P450_CS"/>
</dbReference>
<evidence type="ECO:0000256" key="1">
    <source>
        <dbReference type="ARBA" id="ARBA00001971"/>
    </source>
</evidence>
<comment type="similarity">
    <text evidence="4 14">Belongs to the cytochrome P450 family.</text>
</comment>
<comment type="subcellular location">
    <subcellularLocation>
        <location evidence="2">Membrane</location>
        <topology evidence="2">Single-pass membrane protein</topology>
    </subcellularLocation>
</comment>
<dbReference type="PANTHER" id="PTHR46300:SF2">
    <property type="entry name" value="CYTOCHROME P450 MONOOXYGENASE ALNH-RELATED"/>
    <property type="match status" value="1"/>
</dbReference>
<keyword evidence="7 13" id="KW-0479">Metal-binding</keyword>
<evidence type="ECO:0000256" key="13">
    <source>
        <dbReference type="PIRSR" id="PIRSR602401-1"/>
    </source>
</evidence>
<dbReference type="EMBL" id="JH711574">
    <property type="protein sequence ID" value="EIW85664.1"/>
    <property type="molecule type" value="Genomic_DNA"/>
</dbReference>
<dbReference type="Gene3D" id="1.10.630.10">
    <property type="entry name" value="Cytochrome P450"/>
    <property type="match status" value="1"/>
</dbReference>
<evidence type="ECO:0000256" key="3">
    <source>
        <dbReference type="ARBA" id="ARBA00005179"/>
    </source>
</evidence>
<dbReference type="PROSITE" id="PS00086">
    <property type="entry name" value="CYTOCHROME_P450"/>
    <property type="match status" value="1"/>
</dbReference>
<dbReference type="GO" id="GO:0004497">
    <property type="term" value="F:monooxygenase activity"/>
    <property type="evidence" value="ECO:0007669"/>
    <property type="project" value="UniProtKB-KW"/>
</dbReference>
<gene>
    <name evidence="15" type="ORF">CONPUDRAFT_162820</name>
</gene>
<keyword evidence="5 13" id="KW-0349">Heme</keyword>
<evidence type="ECO:0000256" key="9">
    <source>
        <dbReference type="ARBA" id="ARBA00023002"/>
    </source>
</evidence>
<feature type="binding site" description="axial binding residue" evidence="13">
    <location>
        <position position="435"/>
    </location>
    <ligand>
        <name>heme</name>
        <dbReference type="ChEBI" id="CHEBI:30413"/>
    </ligand>
    <ligandPart>
        <name>Fe</name>
        <dbReference type="ChEBI" id="CHEBI:18248"/>
    </ligandPart>
</feature>
<dbReference type="Proteomes" id="UP000053558">
    <property type="component" value="Unassembled WGS sequence"/>
</dbReference>
<dbReference type="InterPro" id="IPR001128">
    <property type="entry name" value="Cyt_P450"/>
</dbReference>
<dbReference type="PRINTS" id="PR00463">
    <property type="entry name" value="EP450I"/>
</dbReference>
<proteinExistence type="inferred from homology"/>
<dbReference type="KEGG" id="cput:CONPUDRAFT_162820"/>
<accession>A0A5M3N3S2</accession>
<evidence type="ECO:0000256" key="10">
    <source>
        <dbReference type="ARBA" id="ARBA00023004"/>
    </source>
</evidence>
<dbReference type="GO" id="GO:0020037">
    <property type="term" value="F:heme binding"/>
    <property type="evidence" value="ECO:0007669"/>
    <property type="project" value="InterPro"/>
</dbReference>
<dbReference type="InterPro" id="IPR002401">
    <property type="entry name" value="Cyt_P450_E_grp-I"/>
</dbReference>
<keyword evidence="11 14" id="KW-0503">Monooxygenase</keyword>
<evidence type="ECO:0000256" key="12">
    <source>
        <dbReference type="ARBA" id="ARBA00023136"/>
    </source>
</evidence>
<dbReference type="CDD" id="cd11065">
    <property type="entry name" value="CYP64-like"/>
    <property type="match status" value="1"/>
</dbReference>
<evidence type="ECO:0000256" key="4">
    <source>
        <dbReference type="ARBA" id="ARBA00010617"/>
    </source>
</evidence>
<keyword evidence="16" id="KW-1185">Reference proteome</keyword>
<keyword evidence="6" id="KW-0812">Transmembrane</keyword>
<dbReference type="AlphaFoldDB" id="A0A5M3N3S2"/>
<dbReference type="PANTHER" id="PTHR46300">
    <property type="entry name" value="P450, PUTATIVE (EUROFUNG)-RELATED-RELATED"/>
    <property type="match status" value="1"/>
</dbReference>
<dbReference type="RefSeq" id="XP_007765084.1">
    <property type="nucleotide sequence ID" value="XM_007766894.1"/>
</dbReference>
<evidence type="ECO:0000256" key="7">
    <source>
        <dbReference type="ARBA" id="ARBA00022723"/>
    </source>
</evidence>
<comment type="pathway">
    <text evidence="3">Secondary metabolite biosynthesis.</text>
</comment>
<evidence type="ECO:0000256" key="5">
    <source>
        <dbReference type="ARBA" id="ARBA00022617"/>
    </source>
</evidence>
<comment type="caution">
    <text evidence="15">The sequence shown here is derived from an EMBL/GenBank/DDBJ whole genome shotgun (WGS) entry which is preliminary data.</text>
</comment>
<name>A0A5M3N3S2_CONPW</name>
<dbReference type="GO" id="GO:0016705">
    <property type="term" value="F:oxidoreductase activity, acting on paired donors, with incorporation or reduction of molecular oxygen"/>
    <property type="evidence" value="ECO:0007669"/>
    <property type="project" value="InterPro"/>
</dbReference>
<dbReference type="GO" id="GO:0016020">
    <property type="term" value="C:membrane"/>
    <property type="evidence" value="ECO:0007669"/>
    <property type="project" value="UniProtKB-SubCell"/>
</dbReference>
<dbReference type="InterPro" id="IPR036396">
    <property type="entry name" value="Cyt_P450_sf"/>
</dbReference>